<name>A0ABY8E7F2_9FIRM</name>
<dbReference type="InterPro" id="IPR001647">
    <property type="entry name" value="HTH_TetR"/>
</dbReference>
<protein>
    <submittedName>
        <fullName evidence="5">TetR/AcrR family transcriptional regulator</fullName>
    </submittedName>
</protein>
<dbReference type="PRINTS" id="PR00455">
    <property type="entry name" value="HTHTETR"/>
</dbReference>
<dbReference type="PANTHER" id="PTHR43479:SF11">
    <property type="entry name" value="ACREF_ENVCD OPERON REPRESSOR-RELATED"/>
    <property type="match status" value="1"/>
</dbReference>
<organism evidence="5 6">
    <name type="scientific">Tepidibacter hydrothermalis</name>
    <dbReference type="NCBI Taxonomy" id="3036126"/>
    <lineage>
        <taxon>Bacteria</taxon>
        <taxon>Bacillati</taxon>
        <taxon>Bacillota</taxon>
        <taxon>Clostridia</taxon>
        <taxon>Peptostreptococcales</taxon>
        <taxon>Peptostreptococcaceae</taxon>
        <taxon>Tepidibacter</taxon>
    </lineage>
</organism>
<feature type="DNA-binding region" description="H-T-H motif" evidence="2">
    <location>
        <begin position="29"/>
        <end position="48"/>
    </location>
</feature>
<sequence>MESRTSKTRKKILEAAIEEFAQKGFSATTTLEIAQRAQVAEVTLFRHFPKKKDILHFAVLDFVDVFTGNFAFNSLKVIVDHNKHKPIKEILKLIILDRREFLQEYFPYIKVIFQEMQFDEEVRTIYLEKIAKQVSLLFSELFSEIKEREKIKNIDSFILMRSFIGMAFMMIMQRYFIPSENKFEDFDKEIDIVVDIFLNGILDK</sequence>
<dbReference type="InterPro" id="IPR050624">
    <property type="entry name" value="HTH-type_Tx_Regulator"/>
</dbReference>
<evidence type="ECO:0000256" key="2">
    <source>
        <dbReference type="PROSITE-ProRule" id="PRU00335"/>
    </source>
</evidence>
<evidence type="ECO:0000313" key="5">
    <source>
        <dbReference type="EMBL" id="WFD08825.1"/>
    </source>
</evidence>
<dbReference type="EMBL" id="CP120733">
    <property type="protein sequence ID" value="WFD08825.1"/>
    <property type="molecule type" value="Genomic_DNA"/>
</dbReference>
<proteinExistence type="predicted"/>
<dbReference type="InterPro" id="IPR009057">
    <property type="entry name" value="Homeodomain-like_sf"/>
</dbReference>
<keyword evidence="3" id="KW-0812">Transmembrane</keyword>
<dbReference type="RefSeq" id="WP_277730742.1">
    <property type="nucleotide sequence ID" value="NZ_CP120733.1"/>
</dbReference>
<reference evidence="5 6" key="1">
    <citation type="submission" date="2023-03" db="EMBL/GenBank/DDBJ databases">
        <title>Complete genome sequence of Tepidibacter sp. SWIR-1, isolated from a deep-sea hydrothermal vent.</title>
        <authorList>
            <person name="Li X."/>
        </authorList>
    </citation>
    <scope>NUCLEOTIDE SEQUENCE [LARGE SCALE GENOMIC DNA]</scope>
    <source>
        <strain evidence="5 6">SWIR-1</strain>
    </source>
</reference>
<keyword evidence="6" id="KW-1185">Reference proteome</keyword>
<dbReference type="Gene3D" id="1.10.10.60">
    <property type="entry name" value="Homeodomain-like"/>
    <property type="match status" value="1"/>
</dbReference>
<dbReference type="Gene3D" id="1.10.357.10">
    <property type="entry name" value="Tetracycline Repressor, domain 2"/>
    <property type="match status" value="1"/>
</dbReference>
<dbReference type="Proteomes" id="UP001222800">
    <property type="component" value="Chromosome"/>
</dbReference>
<dbReference type="SUPFAM" id="SSF48498">
    <property type="entry name" value="Tetracyclin repressor-like, C-terminal domain"/>
    <property type="match status" value="1"/>
</dbReference>
<evidence type="ECO:0000259" key="4">
    <source>
        <dbReference type="PROSITE" id="PS50977"/>
    </source>
</evidence>
<dbReference type="Pfam" id="PF00440">
    <property type="entry name" value="TetR_N"/>
    <property type="match status" value="1"/>
</dbReference>
<feature type="domain" description="HTH tetR-type" evidence="4">
    <location>
        <begin position="6"/>
        <end position="66"/>
    </location>
</feature>
<keyword evidence="3" id="KW-0472">Membrane</keyword>
<dbReference type="InterPro" id="IPR036271">
    <property type="entry name" value="Tet_transcr_reg_TetR-rel_C_sf"/>
</dbReference>
<accession>A0ABY8E7F2</accession>
<dbReference type="SUPFAM" id="SSF46689">
    <property type="entry name" value="Homeodomain-like"/>
    <property type="match status" value="1"/>
</dbReference>
<dbReference type="PROSITE" id="PS50977">
    <property type="entry name" value="HTH_TETR_2"/>
    <property type="match status" value="1"/>
</dbReference>
<evidence type="ECO:0000313" key="6">
    <source>
        <dbReference type="Proteomes" id="UP001222800"/>
    </source>
</evidence>
<feature type="transmembrane region" description="Helical" evidence="3">
    <location>
        <begin position="158"/>
        <end position="177"/>
    </location>
</feature>
<evidence type="ECO:0000256" key="3">
    <source>
        <dbReference type="SAM" id="Phobius"/>
    </source>
</evidence>
<keyword evidence="3" id="KW-1133">Transmembrane helix</keyword>
<keyword evidence="1 2" id="KW-0238">DNA-binding</keyword>
<evidence type="ECO:0000256" key="1">
    <source>
        <dbReference type="ARBA" id="ARBA00023125"/>
    </source>
</evidence>
<dbReference type="PANTHER" id="PTHR43479">
    <property type="entry name" value="ACREF/ENVCD OPERON REPRESSOR-RELATED"/>
    <property type="match status" value="1"/>
</dbReference>
<gene>
    <name evidence="5" type="ORF">P4S50_10500</name>
</gene>